<dbReference type="Proteomes" id="UP000177269">
    <property type="component" value="Unassembled WGS sequence"/>
</dbReference>
<name>A0A1G2P0J6_9BACT</name>
<protein>
    <recommendedName>
        <fullName evidence="1">Glycosyl transferase family 1 domain-containing protein</fullName>
    </recommendedName>
</protein>
<organism evidence="2 3">
    <name type="scientific">Candidatus Taylorbacteria bacterium RIFCSPLOWO2_12_FULL_43_20</name>
    <dbReference type="NCBI Taxonomy" id="1802332"/>
    <lineage>
        <taxon>Bacteria</taxon>
        <taxon>Candidatus Tayloriibacteriota</taxon>
    </lineage>
</organism>
<dbReference type="PANTHER" id="PTHR12526">
    <property type="entry name" value="GLYCOSYLTRANSFERASE"/>
    <property type="match status" value="1"/>
</dbReference>
<gene>
    <name evidence="2" type="ORF">A3G52_03465</name>
</gene>
<dbReference type="Gene3D" id="3.40.50.2000">
    <property type="entry name" value="Glycogen Phosphorylase B"/>
    <property type="match status" value="2"/>
</dbReference>
<comment type="caution">
    <text evidence="2">The sequence shown here is derived from an EMBL/GenBank/DDBJ whole genome shotgun (WGS) entry which is preliminary data.</text>
</comment>
<accession>A0A1G2P0J6</accession>
<feature type="domain" description="Glycosyl transferase family 1" evidence="1">
    <location>
        <begin position="190"/>
        <end position="350"/>
    </location>
</feature>
<dbReference type="GO" id="GO:0016757">
    <property type="term" value="F:glycosyltransferase activity"/>
    <property type="evidence" value="ECO:0007669"/>
    <property type="project" value="InterPro"/>
</dbReference>
<dbReference type="Pfam" id="PF00534">
    <property type="entry name" value="Glycos_transf_1"/>
    <property type="match status" value="1"/>
</dbReference>
<proteinExistence type="predicted"/>
<dbReference type="EMBL" id="MHSK01000024">
    <property type="protein sequence ID" value="OHA41867.1"/>
    <property type="molecule type" value="Genomic_DNA"/>
</dbReference>
<sequence>MRILYIANSRLPTEKAHGLQIVKTVEAFIEEEAYVKLIIPRRNNPIQSTISDYYNIVRIPDIVYVKNYFGFLERYFHHPYFIVQRFSFTLAALFLGLLSREDIVYSREITLCFLLALFGKKVVFEDHEPKKKMRRLYFLFIKVIGKKVIVPPMLGDLYAKNNVDKESYIIAPNGVDVKEIKNISGLENDKIPQTEKIVMYVGHFYRWKGVYTLIDAAPSINARIMLVGGNDADRMDVEEYIRSKGVTNASILPFLPHREVLRLMKTADVLVLPNTADEERSAKYTTPIKLFEYMASGRPIVSSDIPSVSHFLKDGENAILAVPDDHVDFAEKISLLLKDPEKSKIIAERAMTDALNYTWTARAKKILSFVQY</sequence>
<dbReference type="SUPFAM" id="SSF53756">
    <property type="entry name" value="UDP-Glycosyltransferase/glycogen phosphorylase"/>
    <property type="match status" value="1"/>
</dbReference>
<dbReference type="AlphaFoldDB" id="A0A1G2P0J6"/>
<reference evidence="2 3" key="1">
    <citation type="journal article" date="2016" name="Nat. Commun.">
        <title>Thousands of microbial genomes shed light on interconnected biogeochemical processes in an aquifer system.</title>
        <authorList>
            <person name="Anantharaman K."/>
            <person name="Brown C.T."/>
            <person name="Hug L.A."/>
            <person name="Sharon I."/>
            <person name="Castelle C.J."/>
            <person name="Probst A.J."/>
            <person name="Thomas B.C."/>
            <person name="Singh A."/>
            <person name="Wilkins M.J."/>
            <person name="Karaoz U."/>
            <person name="Brodie E.L."/>
            <person name="Williams K.H."/>
            <person name="Hubbard S.S."/>
            <person name="Banfield J.F."/>
        </authorList>
    </citation>
    <scope>NUCLEOTIDE SEQUENCE [LARGE SCALE GENOMIC DNA]</scope>
</reference>
<dbReference type="InterPro" id="IPR001296">
    <property type="entry name" value="Glyco_trans_1"/>
</dbReference>
<evidence type="ECO:0000313" key="2">
    <source>
        <dbReference type="EMBL" id="OHA41867.1"/>
    </source>
</evidence>
<evidence type="ECO:0000259" key="1">
    <source>
        <dbReference type="Pfam" id="PF00534"/>
    </source>
</evidence>
<evidence type="ECO:0000313" key="3">
    <source>
        <dbReference type="Proteomes" id="UP000177269"/>
    </source>
</evidence>